<sequence>MKKDIIFACSSGIATSTVVAEKVQEFCKEHGIDVNARQATVGELSGLDGSVDVFVVTSDVGGGYNTPIVNALPILTGVGEQEVLEQIVSILKEQ</sequence>
<dbReference type="Proteomes" id="UP001597041">
    <property type="component" value="Unassembled WGS sequence"/>
</dbReference>
<reference evidence="4" key="1">
    <citation type="journal article" date="2019" name="Int. J. Syst. Evol. Microbiol.">
        <title>The Global Catalogue of Microorganisms (GCM) 10K type strain sequencing project: providing services to taxonomists for standard genome sequencing and annotation.</title>
        <authorList>
            <consortium name="The Broad Institute Genomics Platform"/>
            <consortium name="The Broad Institute Genome Sequencing Center for Infectious Disease"/>
            <person name="Wu L."/>
            <person name="Ma J."/>
        </authorList>
    </citation>
    <scope>NUCLEOTIDE SEQUENCE [LARGE SCALE GENOMIC DNA]</scope>
    <source>
        <strain evidence="4">CCUG 56608</strain>
    </source>
</reference>
<dbReference type="EMBL" id="JBHTKK010000002">
    <property type="protein sequence ID" value="MFD1064906.1"/>
    <property type="molecule type" value="Genomic_DNA"/>
</dbReference>
<accession>A0ABW3NBG0</accession>
<keyword evidence="3" id="KW-0813">Transport</keyword>
<dbReference type="CDD" id="cd05566">
    <property type="entry name" value="PTS_IIB_galactitol"/>
    <property type="match status" value="1"/>
</dbReference>
<feature type="domain" description="PTS EIIB type-2" evidence="2">
    <location>
        <begin position="3"/>
        <end position="94"/>
    </location>
</feature>
<dbReference type="InterPro" id="IPR036095">
    <property type="entry name" value="PTS_EIIB-like_sf"/>
</dbReference>
<protein>
    <submittedName>
        <fullName evidence="3">PTS sugar transporter subunit IIB</fullName>
        <ecNumber evidence="3">2.7.1.-</ecNumber>
    </submittedName>
</protein>
<keyword evidence="4" id="KW-1185">Reference proteome</keyword>
<dbReference type="InterPro" id="IPR003501">
    <property type="entry name" value="PTS_EIIB_2/3"/>
</dbReference>
<dbReference type="EC" id="2.7.1.-" evidence="3"/>
<name>A0ABW3NBG0_9BACI</name>
<keyword evidence="1 3" id="KW-0808">Transferase</keyword>
<evidence type="ECO:0000313" key="4">
    <source>
        <dbReference type="Proteomes" id="UP001597041"/>
    </source>
</evidence>
<dbReference type="SUPFAM" id="SSF52794">
    <property type="entry name" value="PTS system IIB component-like"/>
    <property type="match status" value="1"/>
</dbReference>
<evidence type="ECO:0000259" key="2">
    <source>
        <dbReference type="PROSITE" id="PS51099"/>
    </source>
</evidence>
<gene>
    <name evidence="3" type="ORF">ACFQ19_02610</name>
</gene>
<evidence type="ECO:0000313" key="3">
    <source>
        <dbReference type="EMBL" id="MFD1064906.1"/>
    </source>
</evidence>
<dbReference type="Pfam" id="PF02302">
    <property type="entry name" value="PTS_IIB"/>
    <property type="match status" value="1"/>
</dbReference>
<comment type="caution">
    <text evidence="3">The sequence shown here is derived from an EMBL/GenBank/DDBJ whole genome shotgun (WGS) entry which is preliminary data.</text>
</comment>
<dbReference type="InterPro" id="IPR013011">
    <property type="entry name" value="PTS_EIIB_2"/>
</dbReference>
<keyword evidence="3" id="KW-0762">Sugar transport</keyword>
<proteinExistence type="predicted"/>
<organism evidence="3 4">
    <name type="scientific">Oceanobacillus locisalsi</name>
    <dbReference type="NCBI Taxonomy" id="546107"/>
    <lineage>
        <taxon>Bacteria</taxon>
        <taxon>Bacillati</taxon>
        <taxon>Bacillota</taxon>
        <taxon>Bacilli</taxon>
        <taxon>Bacillales</taxon>
        <taxon>Bacillaceae</taxon>
        <taxon>Oceanobacillus</taxon>
    </lineage>
</organism>
<dbReference type="Gene3D" id="3.40.50.2300">
    <property type="match status" value="1"/>
</dbReference>
<dbReference type="PROSITE" id="PS51099">
    <property type="entry name" value="PTS_EIIB_TYPE_2"/>
    <property type="match status" value="1"/>
</dbReference>
<dbReference type="GO" id="GO:0016740">
    <property type="term" value="F:transferase activity"/>
    <property type="evidence" value="ECO:0007669"/>
    <property type="project" value="UniProtKB-KW"/>
</dbReference>
<dbReference type="RefSeq" id="WP_379590412.1">
    <property type="nucleotide sequence ID" value="NZ_JBHTKK010000002.1"/>
</dbReference>
<evidence type="ECO:0000256" key="1">
    <source>
        <dbReference type="ARBA" id="ARBA00022679"/>
    </source>
</evidence>